<sequence>MSEPTLRILSLGAGRQSTTLLLLAAEGRIGPLDAAIFADTGWEPDAVYEHLDRIEREVAEPAGIPIYRVSAGNIREDALNPEHHFASMPLHILGAPRTVRDVLASHPCGCSWTGYRDDGYTAEPQACPRCENTGVIVTQWGKPRIERPEGIARRQCTNEYKVTPIKRKVRELLGYEHPTPVPAGVFVEQWIGISRDEFERAKDSDVNYARNTFPLLELPGAADGHTGWTVTDCQRYLRSRGFGKTPKSACKGCPFHNNIAWRRLRDLCACGHHRNEHGLRLLVGPVACRHWDPIVLPGESEPVAEHCDCTEFHNPEWHDVIEFDHAIRAGSARANANGSALRGEAFLHRSRLPLERAPIDEVTRGEWKARQANLFDHAADEQLDDEPDGCSPFSCRNGAPAHA</sequence>
<reference evidence="2" key="1">
    <citation type="submission" date="2021-04" db="EMBL/GenBank/DDBJ databases">
        <title>Genome based classification of Actinospica acidithermotolerans sp. nov., an actinobacterium isolated from an Indonesian hot spring.</title>
        <authorList>
            <person name="Kusuma A.B."/>
            <person name="Putra K.E."/>
            <person name="Nafisah S."/>
            <person name="Loh J."/>
            <person name="Nouioui I."/>
            <person name="Goodfellow M."/>
        </authorList>
    </citation>
    <scope>NUCLEOTIDE SEQUENCE</scope>
    <source>
        <strain evidence="2">MGRD01-02</strain>
    </source>
</reference>
<accession>A0A941IKT0</accession>
<dbReference type="InterPro" id="IPR014729">
    <property type="entry name" value="Rossmann-like_a/b/a_fold"/>
</dbReference>
<evidence type="ECO:0000313" key="2">
    <source>
        <dbReference type="EMBL" id="MBR7829257.1"/>
    </source>
</evidence>
<feature type="region of interest" description="Disordered" evidence="1">
    <location>
        <begin position="382"/>
        <end position="403"/>
    </location>
</feature>
<dbReference type="Proteomes" id="UP000676325">
    <property type="component" value="Unassembled WGS sequence"/>
</dbReference>
<dbReference type="EMBL" id="JAGSOH010000079">
    <property type="protein sequence ID" value="MBR7829257.1"/>
    <property type="molecule type" value="Genomic_DNA"/>
</dbReference>
<evidence type="ECO:0008006" key="4">
    <source>
        <dbReference type="Google" id="ProtNLM"/>
    </source>
</evidence>
<evidence type="ECO:0000256" key="1">
    <source>
        <dbReference type="SAM" id="MobiDB-lite"/>
    </source>
</evidence>
<name>A0A941IKT0_9ACTN</name>
<organism evidence="2 3">
    <name type="scientific">Actinospica acidithermotolerans</name>
    <dbReference type="NCBI Taxonomy" id="2828514"/>
    <lineage>
        <taxon>Bacteria</taxon>
        <taxon>Bacillati</taxon>
        <taxon>Actinomycetota</taxon>
        <taxon>Actinomycetes</taxon>
        <taxon>Catenulisporales</taxon>
        <taxon>Actinospicaceae</taxon>
        <taxon>Actinospica</taxon>
    </lineage>
</organism>
<evidence type="ECO:0000313" key="3">
    <source>
        <dbReference type="Proteomes" id="UP000676325"/>
    </source>
</evidence>
<dbReference type="Gene3D" id="3.40.50.620">
    <property type="entry name" value="HUPs"/>
    <property type="match status" value="1"/>
</dbReference>
<proteinExistence type="predicted"/>
<comment type="caution">
    <text evidence="2">The sequence shown here is derived from an EMBL/GenBank/DDBJ whole genome shotgun (WGS) entry which is preliminary data.</text>
</comment>
<protein>
    <recommendedName>
        <fullName evidence="4">Phosphoadenosine phosphosulphate reductase domain-containing protein</fullName>
    </recommendedName>
</protein>
<dbReference type="AlphaFoldDB" id="A0A941IKT0"/>
<keyword evidence="3" id="KW-1185">Reference proteome</keyword>
<gene>
    <name evidence="2" type="ORF">KDK95_23315</name>
</gene>
<dbReference type="RefSeq" id="WP_212520392.1">
    <property type="nucleotide sequence ID" value="NZ_JAGSOH010000079.1"/>
</dbReference>